<dbReference type="Gene3D" id="1.25.40.10">
    <property type="entry name" value="Tetratricopeptide repeat domain"/>
    <property type="match status" value="2"/>
</dbReference>
<dbReference type="Pfam" id="PF01535">
    <property type="entry name" value="PPR"/>
    <property type="match status" value="2"/>
</dbReference>
<evidence type="ECO:0000256" key="1">
    <source>
        <dbReference type="ARBA" id="ARBA00022737"/>
    </source>
</evidence>
<sequence length="283" mass="31985">MQRVGGLTAETTWLFQFNTMIRGYAKNCDPNASILMYVEMQEREVEPNNFTYPLLLKACSHLSSLKEGMQIHGNVAKFGFDTNIFVQNSLISFYGKCEETKLCYKVFELMDQKVLPLGVHLFLLMLRDGKFRADESIVVGVLSSCANKGDLNLGRYTHESLLRTFNGLNIVVETSLIDMYVKCGSLNKGKSLFEEMAVKNKLTYSVMVSGLANHGRAEEAITVFSDMLEEGFEPDDITYVGVLRACSYAGLVNKGHQYFDMMRLEHRIEPTVQHYGCMIIISK</sequence>
<evidence type="ECO:0000313" key="3">
    <source>
        <dbReference type="EMBL" id="KAF6161188.1"/>
    </source>
</evidence>
<evidence type="ECO:0000313" key="4">
    <source>
        <dbReference type="Proteomes" id="UP000541444"/>
    </source>
</evidence>
<dbReference type="EMBL" id="JACGCM010001144">
    <property type="protein sequence ID" value="KAF6161188.1"/>
    <property type="molecule type" value="Genomic_DNA"/>
</dbReference>
<dbReference type="PANTHER" id="PTHR47926">
    <property type="entry name" value="PENTATRICOPEPTIDE REPEAT-CONTAINING PROTEIN"/>
    <property type="match status" value="1"/>
</dbReference>
<dbReference type="GO" id="GO:0099402">
    <property type="term" value="P:plant organ development"/>
    <property type="evidence" value="ECO:0007669"/>
    <property type="project" value="UniProtKB-ARBA"/>
</dbReference>
<dbReference type="Pfam" id="PF13041">
    <property type="entry name" value="PPR_2"/>
    <property type="match status" value="2"/>
</dbReference>
<protein>
    <recommendedName>
        <fullName evidence="5">Pentatricopeptide repeat-containing protein</fullName>
    </recommendedName>
</protein>
<dbReference type="Proteomes" id="UP000541444">
    <property type="component" value="Unassembled WGS sequence"/>
</dbReference>
<comment type="caution">
    <text evidence="3">The sequence shown here is derived from an EMBL/GenBank/DDBJ whole genome shotgun (WGS) entry which is preliminary data.</text>
</comment>
<dbReference type="InterPro" id="IPR011990">
    <property type="entry name" value="TPR-like_helical_dom_sf"/>
</dbReference>
<dbReference type="PROSITE" id="PS51375">
    <property type="entry name" value="PPR"/>
    <property type="match status" value="2"/>
</dbReference>
<keyword evidence="1" id="KW-0677">Repeat</keyword>
<reference evidence="3 4" key="1">
    <citation type="journal article" date="2020" name="IScience">
        <title>Genome Sequencing of the Endangered Kingdonia uniflora (Circaeasteraceae, Ranunculales) Reveals Potential Mechanisms of Evolutionary Specialization.</title>
        <authorList>
            <person name="Sun Y."/>
            <person name="Deng T."/>
            <person name="Zhang A."/>
            <person name="Moore M.J."/>
            <person name="Landis J.B."/>
            <person name="Lin N."/>
            <person name="Zhang H."/>
            <person name="Zhang X."/>
            <person name="Huang J."/>
            <person name="Zhang X."/>
            <person name="Sun H."/>
            <person name="Wang H."/>
        </authorList>
    </citation>
    <scope>NUCLEOTIDE SEQUENCE [LARGE SCALE GENOMIC DNA]</scope>
    <source>
        <strain evidence="3">TB1705</strain>
        <tissue evidence="3">Leaf</tissue>
    </source>
</reference>
<proteinExistence type="predicted"/>
<dbReference type="PANTHER" id="PTHR47926:SF400">
    <property type="entry name" value="PENTACOTRIPEPTIDE-REPEAT REGION OF PRORP DOMAIN-CONTAINING PROTEIN"/>
    <property type="match status" value="1"/>
</dbReference>
<name>A0A7J7N2N9_9MAGN</name>
<evidence type="ECO:0000256" key="2">
    <source>
        <dbReference type="PROSITE-ProRule" id="PRU00708"/>
    </source>
</evidence>
<feature type="repeat" description="PPR" evidence="2">
    <location>
        <begin position="13"/>
        <end position="47"/>
    </location>
</feature>
<dbReference type="FunFam" id="1.25.40.10:FF:000158">
    <property type="entry name" value="pentatricopeptide repeat-containing protein At2g33680"/>
    <property type="match status" value="1"/>
</dbReference>
<dbReference type="InterPro" id="IPR002885">
    <property type="entry name" value="PPR_rpt"/>
</dbReference>
<dbReference type="GO" id="GO:0003723">
    <property type="term" value="F:RNA binding"/>
    <property type="evidence" value="ECO:0007669"/>
    <property type="project" value="InterPro"/>
</dbReference>
<dbReference type="OrthoDB" id="9990610at2759"/>
<dbReference type="AlphaFoldDB" id="A0A7J7N2N9"/>
<feature type="repeat" description="PPR" evidence="2">
    <location>
        <begin position="200"/>
        <end position="234"/>
    </location>
</feature>
<gene>
    <name evidence="3" type="ORF">GIB67_007829</name>
</gene>
<evidence type="ECO:0008006" key="5">
    <source>
        <dbReference type="Google" id="ProtNLM"/>
    </source>
</evidence>
<dbReference type="NCBIfam" id="TIGR00756">
    <property type="entry name" value="PPR"/>
    <property type="match status" value="4"/>
</dbReference>
<accession>A0A7J7N2N9</accession>
<keyword evidence="4" id="KW-1185">Reference proteome</keyword>
<dbReference type="GO" id="GO:0009451">
    <property type="term" value="P:RNA modification"/>
    <property type="evidence" value="ECO:0007669"/>
    <property type="project" value="InterPro"/>
</dbReference>
<organism evidence="3 4">
    <name type="scientific">Kingdonia uniflora</name>
    <dbReference type="NCBI Taxonomy" id="39325"/>
    <lineage>
        <taxon>Eukaryota</taxon>
        <taxon>Viridiplantae</taxon>
        <taxon>Streptophyta</taxon>
        <taxon>Embryophyta</taxon>
        <taxon>Tracheophyta</taxon>
        <taxon>Spermatophyta</taxon>
        <taxon>Magnoliopsida</taxon>
        <taxon>Ranunculales</taxon>
        <taxon>Circaeasteraceae</taxon>
        <taxon>Kingdonia</taxon>
    </lineage>
</organism>
<dbReference type="InterPro" id="IPR046960">
    <property type="entry name" value="PPR_At4g14850-like_plant"/>
</dbReference>